<evidence type="ECO:0000313" key="2">
    <source>
        <dbReference type="EMBL" id="KAJ4954274.1"/>
    </source>
</evidence>
<feature type="region of interest" description="Disordered" evidence="1">
    <location>
        <begin position="113"/>
        <end position="147"/>
    </location>
</feature>
<accession>A0A9Q0JVH6</accession>
<dbReference type="Proteomes" id="UP001141806">
    <property type="component" value="Unassembled WGS sequence"/>
</dbReference>
<organism evidence="2 3">
    <name type="scientific">Protea cynaroides</name>
    <dbReference type="NCBI Taxonomy" id="273540"/>
    <lineage>
        <taxon>Eukaryota</taxon>
        <taxon>Viridiplantae</taxon>
        <taxon>Streptophyta</taxon>
        <taxon>Embryophyta</taxon>
        <taxon>Tracheophyta</taxon>
        <taxon>Spermatophyta</taxon>
        <taxon>Magnoliopsida</taxon>
        <taxon>Proteales</taxon>
        <taxon>Proteaceae</taxon>
        <taxon>Protea</taxon>
    </lineage>
</organism>
<protein>
    <submittedName>
        <fullName evidence="2">Uncharacterized protein</fullName>
    </submittedName>
</protein>
<sequence length="147" mass="16452">MFKAVARGVLVSSLFSVSASDSGYGHCNWDEEGFWSVEREHPRMPGSEYFLISIAYFSIPIDLLYLVGIELERIIRVDRAAIHEGEVLKRGEGGEPAGRERTEIKERVINHRCSKEKESERRAEGETGPARIGHGSNWTGPGCEFLS</sequence>
<dbReference type="EMBL" id="JAMYWD010000011">
    <property type="protein sequence ID" value="KAJ4954274.1"/>
    <property type="molecule type" value="Genomic_DNA"/>
</dbReference>
<comment type="caution">
    <text evidence="2">The sequence shown here is derived from an EMBL/GenBank/DDBJ whole genome shotgun (WGS) entry which is preliminary data.</text>
</comment>
<proteinExistence type="predicted"/>
<gene>
    <name evidence="2" type="ORF">NE237_011057</name>
</gene>
<evidence type="ECO:0000256" key="1">
    <source>
        <dbReference type="SAM" id="MobiDB-lite"/>
    </source>
</evidence>
<evidence type="ECO:0000313" key="3">
    <source>
        <dbReference type="Proteomes" id="UP001141806"/>
    </source>
</evidence>
<name>A0A9Q0JVH6_9MAGN</name>
<reference evidence="2" key="1">
    <citation type="journal article" date="2023" name="Plant J.">
        <title>The genome of the king protea, Protea cynaroides.</title>
        <authorList>
            <person name="Chang J."/>
            <person name="Duong T.A."/>
            <person name="Schoeman C."/>
            <person name="Ma X."/>
            <person name="Roodt D."/>
            <person name="Barker N."/>
            <person name="Li Z."/>
            <person name="Van de Peer Y."/>
            <person name="Mizrachi E."/>
        </authorList>
    </citation>
    <scope>NUCLEOTIDE SEQUENCE</scope>
    <source>
        <tissue evidence="2">Young leaves</tissue>
    </source>
</reference>
<keyword evidence="3" id="KW-1185">Reference proteome</keyword>
<dbReference type="AlphaFoldDB" id="A0A9Q0JVH6"/>
<feature type="compositionally biased region" description="Basic and acidic residues" evidence="1">
    <location>
        <begin position="113"/>
        <end position="125"/>
    </location>
</feature>